<dbReference type="OrthoDB" id="10442583at2759"/>
<dbReference type="GeneID" id="36289707"/>
<evidence type="ECO:0000313" key="1">
    <source>
        <dbReference type="EMBL" id="OAF56351.1"/>
    </source>
</evidence>
<accession>A0A177A535</accession>
<proteinExistence type="predicted"/>
<dbReference type="EMBL" id="KV441404">
    <property type="protein sequence ID" value="OAF56351.1"/>
    <property type="molecule type" value="Genomic_DNA"/>
</dbReference>
<dbReference type="RefSeq" id="XP_024321647.1">
    <property type="nucleotide sequence ID" value="XM_024470243.1"/>
</dbReference>
<sequence length="205" mass="22797">MIAAVSENSELEQRQMCEGLGIIISPEWSPARIREEIARLYETAYQELMSNNNAATEYEAAMGLLANNSEPRKPPDAVNVLFFLASRYMYRRRSGAGLKALCEKYRIDVSCTWDSERVIIEIIRAVEWRRQIERARAAANEASILASIAAIAAMDAETALIRAKMAEMAKTAKAKASRTVIDLTHSATRVDLPYGQTPIDVTDSP</sequence>
<reference evidence="1" key="1">
    <citation type="submission" date="2016-03" db="EMBL/GenBank/DDBJ databases">
        <title>Updated assembly of Pseudogymnoascus destructans, the fungus causing white-nose syndrome of bats.</title>
        <authorList>
            <person name="Palmer J.M."/>
            <person name="Drees K.P."/>
            <person name="Foster J.T."/>
            <person name="Lindner D.L."/>
        </authorList>
    </citation>
    <scope>NUCLEOTIDE SEQUENCE [LARGE SCALE GENOMIC DNA]</scope>
    <source>
        <strain evidence="1">20631-21</strain>
    </source>
</reference>
<name>A0A177A535_9PEZI</name>
<gene>
    <name evidence="1" type="ORF">VC83_06650</name>
</gene>
<dbReference type="Proteomes" id="UP000077154">
    <property type="component" value="Unassembled WGS sequence"/>
</dbReference>
<dbReference type="AlphaFoldDB" id="A0A177A535"/>
<organism evidence="1">
    <name type="scientific">Pseudogymnoascus destructans</name>
    <dbReference type="NCBI Taxonomy" id="655981"/>
    <lineage>
        <taxon>Eukaryota</taxon>
        <taxon>Fungi</taxon>
        <taxon>Dikarya</taxon>
        <taxon>Ascomycota</taxon>
        <taxon>Pezizomycotina</taxon>
        <taxon>Leotiomycetes</taxon>
        <taxon>Thelebolales</taxon>
        <taxon>Thelebolaceae</taxon>
        <taxon>Pseudogymnoascus</taxon>
    </lineage>
</organism>
<protein>
    <submittedName>
        <fullName evidence="1">Uncharacterized protein</fullName>
    </submittedName>
</protein>